<dbReference type="InterPro" id="IPR057755">
    <property type="entry name" value="UNC5A-D-like_N"/>
</dbReference>
<keyword evidence="10" id="KW-0325">Glycoprotein</keyword>
<evidence type="ECO:0000256" key="10">
    <source>
        <dbReference type="ARBA" id="ARBA00023180"/>
    </source>
</evidence>
<dbReference type="Pfam" id="PF13927">
    <property type="entry name" value="Ig_3"/>
    <property type="match status" value="1"/>
</dbReference>
<dbReference type="SMART" id="SM00218">
    <property type="entry name" value="ZU5"/>
    <property type="match status" value="1"/>
</dbReference>
<dbReference type="Pfam" id="PF00791">
    <property type="entry name" value="ZU5"/>
    <property type="match status" value="1"/>
</dbReference>
<dbReference type="Pfam" id="PF00531">
    <property type="entry name" value="Death"/>
    <property type="match status" value="1"/>
</dbReference>
<keyword evidence="3 12" id="KW-0217">Developmental protein</keyword>
<evidence type="ECO:0000313" key="16">
    <source>
        <dbReference type="Proteomes" id="UP000298663"/>
    </source>
</evidence>
<dbReference type="Gene3D" id="2.60.40.10">
    <property type="entry name" value="Immunoglobulins"/>
    <property type="match status" value="2"/>
</dbReference>
<feature type="domain" description="Death" evidence="13">
    <location>
        <begin position="887"/>
        <end position="954"/>
    </location>
</feature>
<dbReference type="STRING" id="34508.A0A4U8UYZ8"/>
<dbReference type="Proteomes" id="UP000298663">
    <property type="component" value="Chromosome X"/>
</dbReference>
<dbReference type="EMBL" id="CM016762">
    <property type="protein sequence ID" value="TMS37367.1"/>
    <property type="molecule type" value="Genomic_DNA"/>
</dbReference>
<evidence type="ECO:0000259" key="13">
    <source>
        <dbReference type="PROSITE" id="PS50017"/>
    </source>
</evidence>
<dbReference type="PROSITE" id="PS50835">
    <property type="entry name" value="IG_LIKE"/>
    <property type="match status" value="1"/>
</dbReference>
<dbReference type="Pfam" id="PF00090">
    <property type="entry name" value="TSP_1"/>
    <property type="match status" value="2"/>
</dbReference>
<dbReference type="SMART" id="SM00005">
    <property type="entry name" value="DEATH"/>
    <property type="match status" value="1"/>
</dbReference>
<dbReference type="PROSITE" id="PS50017">
    <property type="entry name" value="DEATH_DOMAIN"/>
    <property type="match status" value="1"/>
</dbReference>
<feature type="domain" description="Ig-like" evidence="14">
    <location>
        <begin position="136"/>
        <end position="225"/>
    </location>
</feature>
<dbReference type="EMBL" id="AZBU02000001">
    <property type="protein sequence ID" value="TMS37367.1"/>
    <property type="molecule type" value="Genomic_DNA"/>
</dbReference>
<dbReference type="SUPFAM" id="SSF48726">
    <property type="entry name" value="Immunoglobulin"/>
    <property type="match status" value="1"/>
</dbReference>
<keyword evidence="4 12" id="KW-0812">Transmembrane</keyword>
<dbReference type="InterPro" id="IPR036383">
    <property type="entry name" value="TSP1_rpt_sf"/>
</dbReference>
<dbReference type="FunFam" id="2.20.100.10:FF:000002">
    <property type="entry name" value="Unc-5 netrin receptor C"/>
    <property type="match status" value="1"/>
</dbReference>
<evidence type="ECO:0000256" key="8">
    <source>
        <dbReference type="ARBA" id="ARBA00023157"/>
    </source>
</evidence>
<dbReference type="InterPro" id="IPR036179">
    <property type="entry name" value="Ig-like_dom_sf"/>
</dbReference>
<evidence type="ECO:0000256" key="9">
    <source>
        <dbReference type="ARBA" id="ARBA00023170"/>
    </source>
</evidence>
<comment type="subcellular location">
    <subcellularLocation>
        <location evidence="12">Cell membrane</location>
        <topology evidence="12">Single-pass type I membrane protein</topology>
    </subcellularLocation>
    <subcellularLocation>
        <location evidence="1">Membrane</location>
        <topology evidence="1">Single-pass type I membrane protein</topology>
    </subcellularLocation>
</comment>
<dbReference type="Pfam" id="PF25609">
    <property type="entry name" value="Unc5_NetrinR_N"/>
    <property type="match status" value="1"/>
</dbReference>
<keyword evidence="11 12" id="KW-0393">Immunoglobulin domain</keyword>
<evidence type="ECO:0000256" key="12">
    <source>
        <dbReference type="RuleBase" id="RU367033"/>
    </source>
</evidence>
<organism evidence="15 16">
    <name type="scientific">Steinernema carpocapsae</name>
    <name type="common">Entomopathogenic nematode</name>
    <dbReference type="NCBI Taxonomy" id="34508"/>
    <lineage>
        <taxon>Eukaryota</taxon>
        <taxon>Metazoa</taxon>
        <taxon>Ecdysozoa</taxon>
        <taxon>Nematoda</taxon>
        <taxon>Chromadorea</taxon>
        <taxon>Rhabditida</taxon>
        <taxon>Tylenchina</taxon>
        <taxon>Panagrolaimomorpha</taxon>
        <taxon>Strongyloidoidea</taxon>
        <taxon>Steinernematidae</taxon>
        <taxon>Steinernema</taxon>
    </lineage>
</organism>
<evidence type="ECO:0000256" key="6">
    <source>
        <dbReference type="ARBA" id="ARBA00022989"/>
    </source>
</evidence>
<keyword evidence="5 12" id="KW-0732">Signal</keyword>
<comment type="similarity">
    <text evidence="2 12">Belongs to the unc-5 family.</text>
</comment>
<dbReference type="PROSITE" id="PS50092">
    <property type="entry name" value="TSP1"/>
    <property type="match status" value="2"/>
</dbReference>
<dbReference type="InterPro" id="IPR011029">
    <property type="entry name" value="DEATH-like_dom_sf"/>
</dbReference>
<keyword evidence="7 12" id="KW-0472">Membrane</keyword>
<dbReference type="InterPro" id="IPR000488">
    <property type="entry name" value="Death_dom"/>
</dbReference>
<dbReference type="GO" id="GO:0005886">
    <property type="term" value="C:plasma membrane"/>
    <property type="evidence" value="ECO:0007669"/>
    <property type="project" value="UniProtKB-SubCell"/>
</dbReference>
<protein>
    <recommendedName>
        <fullName evidence="12">Netrin receptor UNC5</fullName>
    </recommendedName>
</protein>
<dbReference type="InterPro" id="IPR000906">
    <property type="entry name" value="ZU5_dom"/>
</dbReference>
<dbReference type="SMART" id="SM00209">
    <property type="entry name" value="TSP1"/>
    <property type="match status" value="2"/>
</dbReference>
<evidence type="ECO:0000256" key="4">
    <source>
        <dbReference type="ARBA" id="ARBA00022692"/>
    </source>
</evidence>
<sequence>MLLPLLCLLALFHWHPTSAAVVPMDDEIIILESPVSGYITRGKPATLRCRALKATKIVFKCNSQWLDENSVTTSQTVDSSSSLSVLEATAEISRAILDNVGNTMGALQCQCYASDNSDVRVVRSETANLRLAYIRKHFYNFPTSQKVEEGLTVQLQCAPPDAEPKAEIFWLKDGQEIERSIDSNIILANDGSLIISAARLLDSGNYSCEARNVASRRATDPAEITVFVDGQWSAWSAWAGSCRMECDWLARALSIHAGDAEATYKILPRLRRNRVCNNPAPLHGGAPCKGEEEQFQECAHICKIDGYWSVWTPWSECSSQCRKLRTRSCIAPPPFNGGLNCLGNDLETVNCTSTAFTCTPSNSMFGLQSSNGLLSQDQAIVMVAAVSVVFLAGLICFLAAVIIFRRRICGGTQKDDDRYFSSHSGDVRSVLRSRTPKTLLSEVDPSESHLGLHSPNFMAAPNGLQTHYVPTSTLRSGKSYHSGYSARKFSGSRAALLGEYSSSNSSSGGKAVLLRSDSRMSDDNYATLYDIGGDEDRCYSTVCEQDQSATIVAAHGDCNGLVIEMRRSGAALTVGKGALSDERMIRLAVSDDVDERPRLSGKETYLSCVIVVELCETEPDTLLRRPYVVTFDHSASTFPKDNWQFLLYAKWSRGPYDLEGDWELVSIHGEENINTSVHVQVERERCHVMSERFGRFILTGRSKRANVNPTKRVRLAVYGPQNQHRIDLPIRVYCVPETRMAIETVRKQEEEHGVLLAEFSNFLLKEYGALCVCLEDISTGYALDVATKYLEISDTQHQWCVQNGLHCSLHVKVAEDMIDSLAGRIVIYQKGNGNDRQILEFHMDRTIMPPPPSRDDDKLVSSQFQLSAEIKKQLSCLLDPPLDEERDWRGLARKLNINNFIQYFATQSNASPTLLLLDLWEACIRGSPRAALDLLQTLRVMGRGDAVRILDQELSPMQYDFVHSP</sequence>
<evidence type="ECO:0000256" key="3">
    <source>
        <dbReference type="ARBA" id="ARBA00022473"/>
    </source>
</evidence>
<accession>A0A4U8UYZ8</accession>
<keyword evidence="9 12" id="KW-0675">Receptor</keyword>
<dbReference type="OrthoDB" id="5973910at2759"/>
<dbReference type="SUPFAM" id="SSF82895">
    <property type="entry name" value="TSP-1 type 1 repeat"/>
    <property type="match status" value="1"/>
</dbReference>
<evidence type="ECO:0000256" key="11">
    <source>
        <dbReference type="ARBA" id="ARBA00023319"/>
    </source>
</evidence>
<keyword evidence="6 12" id="KW-1133">Transmembrane helix</keyword>
<dbReference type="Gene3D" id="2.20.100.10">
    <property type="entry name" value="Thrombospondin type-1 (TSP1) repeat"/>
    <property type="match status" value="2"/>
</dbReference>
<evidence type="ECO:0000256" key="1">
    <source>
        <dbReference type="ARBA" id="ARBA00004479"/>
    </source>
</evidence>
<dbReference type="InterPro" id="IPR003599">
    <property type="entry name" value="Ig_sub"/>
</dbReference>
<dbReference type="GO" id="GO:0008045">
    <property type="term" value="P:motor neuron axon guidance"/>
    <property type="evidence" value="ECO:0007669"/>
    <property type="project" value="TreeGrafter"/>
</dbReference>
<dbReference type="PANTHER" id="PTHR12582">
    <property type="entry name" value="NETRIN RECEPTOR UNC5"/>
    <property type="match status" value="1"/>
</dbReference>
<feature type="transmembrane region" description="Helical" evidence="12">
    <location>
        <begin position="379"/>
        <end position="404"/>
    </location>
</feature>
<dbReference type="Pfam" id="PF17217">
    <property type="entry name" value="UPA"/>
    <property type="match status" value="1"/>
</dbReference>
<dbReference type="AlphaFoldDB" id="A0A4U8UYZ8"/>
<dbReference type="InterPro" id="IPR037936">
    <property type="entry name" value="UNC5A-D"/>
</dbReference>
<dbReference type="Gene3D" id="2.60.220.30">
    <property type="match status" value="1"/>
</dbReference>
<dbReference type="SMART" id="SM00408">
    <property type="entry name" value="IGc2"/>
    <property type="match status" value="1"/>
</dbReference>
<evidence type="ECO:0000256" key="2">
    <source>
        <dbReference type="ARBA" id="ARBA00009844"/>
    </source>
</evidence>
<dbReference type="Gene3D" id="1.10.533.10">
    <property type="entry name" value="Death Domain, Fas"/>
    <property type="match status" value="1"/>
</dbReference>
<dbReference type="InterPro" id="IPR003598">
    <property type="entry name" value="Ig_sub2"/>
</dbReference>
<dbReference type="GO" id="GO:0005042">
    <property type="term" value="F:netrin receptor activity"/>
    <property type="evidence" value="ECO:0007669"/>
    <property type="project" value="UniProtKB-UniRule"/>
</dbReference>
<keyword evidence="16" id="KW-1185">Reference proteome</keyword>
<dbReference type="InterPro" id="IPR000884">
    <property type="entry name" value="TSP1_rpt"/>
</dbReference>
<comment type="caution">
    <text evidence="15">The sequence shown here is derived from an EMBL/GenBank/DDBJ whole genome shotgun (WGS) entry which is preliminary data.</text>
</comment>
<evidence type="ECO:0000259" key="14">
    <source>
        <dbReference type="PROSITE" id="PS50835"/>
    </source>
</evidence>
<evidence type="ECO:0000256" key="7">
    <source>
        <dbReference type="ARBA" id="ARBA00023136"/>
    </source>
</evidence>
<reference evidence="15 16" key="1">
    <citation type="journal article" date="2015" name="Genome Biol.">
        <title>Comparative genomics of Steinernema reveals deeply conserved gene regulatory networks.</title>
        <authorList>
            <person name="Dillman A.R."/>
            <person name="Macchietto M."/>
            <person name="Porter C.F."/>
            <person name="Rogers A."/>
            <person name="Williams B."/>
            <person name="Antoshechkin I."/>
            <person name="Lee M.M."/>
            <person name="Goodwin Z."/>
            <person name="Lu X."/>
            <person name="Lewis E.E."/>
            <person name="Goodrich-Blair H."/>
            <person name="Stock S.P."/>
            <person name="Adams B.J."/>
            <person name="Sternberg P.W."/>
            <person name="Mortazavi A."/>
        </authorList>
    </citation>
    <scope>NUCLEOTIDE SEQUENCE [LARGE SCALE GENOMIC DNA]</scope>
    <source>
        <strain evidence="15 16">ALL</strain>
    </source>
</reference>
<proteinExistence type="inferred from homology"/>
<feature type="chain" id="PRO_5025087324" description="Netrin receptor UNC5" evidence="12">
    <location>
        <begin position="20"/>
        <end position="965"/>
    </location>
</feature>
<name>A0A4U8UYZ8_STECR</name>
<feature type="signal peptide" evidence="12">
    <location>
        <begin position="1"/>
        <end position="19"/>
    </location>
</feature>
<gene>
    <name evidence="15" type="ORF">L596_004311</name>
</gene>
<comment type="function">
    <text evidence="12">Receptor for netrin required for axon guidance. Mediates axon repulsion of neuronal growth cones in the developing nervous system upon ligand binding.</text>
</comment>
<evidence type="ECO:0000256" key="5">
    <source>
        <dbReference type="ARBA" id="ARBA00022729"/>
    </source>
</evidence>
<reference evidence="15 16" key="2">
    <citation type="journal article" date="2019" name="G3 (Bethesda)">
        <title>Hybrid Assembly of the Genome of the Entomopathogenic Nematode Steinernema carpocapsae Identifies the X-Chromosome.</title>
        <authorList>
            <person name="Serra L."/>
            <person name="Macchietto M."/>
            <person name="Macias-Munoz A."/>
            <person name="McGill C.J."/>
            <person name="Rodriguez I.M."/>
            <person name="Rodriguez B."/>
            <person name="Murad R."/>
            <person name="Mortazavi A."/>
        </authorList>
    </citation>
    <scope>NUCLEOTIDE SEQUENCE [LARGE SCALE GENOMIC DNA]</scope>
    <source>
        <strain evidence="15 16">ALL</strain>
    </source>
</reference>
<keyword evidence="8" id="KW-1015">Disulfide bond</keyword>
<dbReference type="InterPro" id="IPR013783">
    <property type="entry name" value="Ig-like_fold"/>
</dbReference>
<dbReference type="PANTHER" id="PTHR12582:SF47">
    <property type="entry name" value="NETRIN RECEPTOR UNC-5"/>
    <property type="match status" value="1"/>
</dbReference>
<dbReference type="SMART" id="SM00409">
    <property type="entry name" value="IG"/>
    <property type="match status" value="1"/>
</dbReference>
<dbReference type="InterPro" id="IPR033772">
    <property type="entry name" value="UPA"/>
</dbReference>
<evidence type="ECO:0000313" key="15">
    <source>
        <dbReference type="EMBL" id="TMS37367.1"/>
    </source>
</evidence>
<dbReference type="InterPro" id="IPR007110">
    <property type="entry name" value="Ig-like_dom"/>
</dbReference>
<dbReference type="SUPFAM" id="SSF47986">
    <property type="entry name" value="DEATH domain"/>
    <property type="match status" value="1"/>
</dbReference>